<dbReference type="RefSeq" id="XP_067924824.1">
    <property type="nucleotide sequence ID" value="XM_068063198.1"/>
</dbReference>
<organism evidence="3 4">
    <name type="scientific">Cystoisospora suis</name>
    <dbReference type="NCBI Taxonomy" id="483139"/>
    <lineage>
        <taxon>Eukaryota</taxon>
        <taxon>Sar</taxon>
        <taxon>Alveolata</taxon>
        <taxon>Apicomplexa</taxon>
        <taxon>Conoidasida</taxon>
        <taxon>Coccidia</taxon>
        <taxon>Eucoccidiorida</taxon>
        <taxon>Eimeriorina</taxon>
        <taxon>Sarcocystidae</taxon>
        <taxon>Cystoisospora</taxon>
    </lineage>
</organism>
<feature type="region of interest" description="Disordered" evidence="1">
    <location>
        <begin position="1"/>
        <end position="153"/>
    </location>
</feature>
<dbReference type="Proteomes" id="UP000221165">
    <property type="component" value="Unassembled WGS sequence"/>
</dbReference>
<comment type="caution">
    <text evidence="3">The sequence shown here is derived from an EMBL/GenBank/DDBJ whole genome shotgun (WGS) entry which is preliminary data.</text>
</comment>
<protein>
    <submittedName>
        <fullName evidence="3">Leucine rich repeat-containing protein</fullName>
    </submittedName>
</protein>
<evidence type="ECO:0000256" key="1">
    <source>
        <dbReference type="SAM" id="MobiDB-lite"/>
    </source>
</evidence>
<reference evidence="3 4" key="1">
    <citation type="journal article" date="2017" name="Int. J. Parasitol.">
        <title>The genome of the protozoan parasite Cystoisospora suis and a reverse vaccinology approach to identify vaccine candidates.</title>
        <authorList>
            <person name="Palmieri N."/>
            <person name="Shrestha A."/>
            <person name="Ruttkowski B."/>
            <person name="Beck T."/>
            <person name="Vogl C."/>
            <person name="Tomley F."/>
            <person name="Blake D.P."/>
            <person name="Joachim A."/>
        </authorList>
    </citation>
    <scope>NUCLEOTIDE SEQUENCE [LARGE SCALE GENOMIC DNA]</scope>
    <source>
        <strain evidence="3 4">Wien I</strain>
    </source>
</reference>
<dbReference type="GeneID" id="94426409"/>
<feature type="compositionally biased region" description="Basic and acidic residues" evidence="1">
    <location>
        <begin position="47"/>
        <end position="63"/>
    </location>
</feature>
<dbReference type="InterPro" id="IPR001810">
    <property type="entry name" value="F-box_dom"/>
</dbReference>
<evidence type="ECO:0000313" key="3">
    <source>
        <dbReference type="EMBL" id="PHJ23147.1"/>
    </source>
</evidence>
<keyword evidence="4" id="KW-1185">Reference proteome</keyword>
<evidence type="ECO:0000313" key="4">
    <source>
        <dbReference type="Proteomes" id="UP000221165"/>
    </source>
</evidence>
<feature type="compositionally biased region" description="Acidic residues" evidence="1">
    <location>
        <begin position="75"/>
        <end position="86"/>
    </location>
</feature>
<dbReference type="OrthoDB" id="629492at2759"/>
<gene>
    <name evidence="3" type="ORF">CSUI_003000</name>
</gene>
<accession>A0A2C6L2J5</accession>
<dbReference type="SUPFAM" id="SSF81383">
    <property type="entry name" value="F-box domain"/>
    <property type="match status" value="1"/>
</dbReference>
<dbReference type="InterPro" id="IPR036047">
    <property type="entry name" value="F-box-like_dom_sf"/>
</dbReference>
<dbReference type="Gene3D" id="1.20.1280.50">
    <property type="match status" value="1"/>
</dbReference>
<name>A0A2C6L2J5_9APIC</name>
<dbReference type="VEuPathDB" id="ToxoDB:CSUI_003000"/>
<feature type="domain" description="F-box" evidence="2">
    <location>
        <begin position="158"/>
        <end position="186"/>
    </location>
</feature>
<evidence type="ECO:0000259" key="2">
    <source>
        <dbReference type="Pfam" id="PF12937"/>
    </source>
</evidence>
<sequence length="277" mass="31054">MINWITMENEDDLSPVPFSCTYTGRSGENKKFKEGDEASHASGASRVGDREEVSQEKEEEGALKKGSQTFLSFYGEEEEDGEEKEEETEKKKKRKILKEERGGRTTRDDESTSPRKQIGEKGKGKGEEAEGREEEVERKGGEEEETLEESSAFSCRAPHEVLEQVFSFLELPDLARCLCVCKAWKCAGAEAFLKVESLGTPRRLLLTDSQLDALISRCPSVHTVELDCFLLTPQGIGGVLKKALHLKSLALTSVDHQTDEFFNGNTSTILRRRRRPC</sequence>
<dbReference type="AlphaFoldDB" id="A0A2C6L2J5"/>
<feature type="compositionally biased region" description="Basic and acidic residues" evidence="1">
    <location>
        <begin position="27"/>
        <end position="39"/>
    </location>
</feature>
<feature type="compositionally biased region" description="Basic and acidic residues" evidence="1">
    <location>
        <begin position="97"/>
        <end position="141"/>
    </location>
</feature>
<dbReference type="Pfam" id="PF12937">
    <property type="entry name" value="F-box-like"/>
    <property type="match status" value="1"/>
</dbReference>
<dbReference type="EMBL" id="MIGC01001267">
    <property type="protein sequence ID" value="PHJ23147.1"/>
    <property type="molecule type" value="Genomic_DNA"/>
</dbReference>
<proteinExistence type="predicted"/>